<keyword evidence="1" id="KW-0472">Membrane</keyword>
<keyword evidence="1" id="KW-1133">Transmembrane helix</keyword>
<gene>
    <name evidence="2" type="ORF">EJNHJLOP_00026</name>
</gene>
<dbReference type="Proteomes" id="UP001156272">
    <property type="component" value="Segment"/>
</dbReference>
<evidence type="ECO:0000256" key="1">
    <source>
        <dbReference type="SAM" id="Phobius"/>
    </source>
</evidence>
<name>A0AA46TE78_9VIRU</name>
<reference evidence="2 3" key="1">
    <citation type="submission" date="2022-09" db="EMBL/GenBank/DDBJ databases">
        <title>Evolutionary Diversification of Methanotrophic Ca. Methanophagales (ANME-1) and Their Expansive Virome.</title>
        <authorList>
            <person name="Laso-Perez R."/>
            <person name="Wu F."/>
            <person name="Cremiere A."/>
            <person name="Speth D.R."/>
            <person name="Magyar J.S."/>
            <person name="Krupovic M."/>
            <person name="Orphan V.J."/>
        </authorList>
    </citation>
    <scope>NUCLEOTIDE SEQUENCE [LARGE SCALE GENOMIC DNA]</scope>
    <source>
        <strain evidence="2">PBV082</strain>
    </source>
</reference>
<evidence type="ECO:0000313" key="2">
    <source>
        <dbReference type="EMBL" id="UYL64915.1"/>
    </source>
</evidence>
<feature type="transmembrane region" description="Helical" evidence="1">
    <location>
        <begin position="52"/>
        <end position="71"/>
    </location>
</feature>
<keyword evidence="1" id="KW-0812">Transmembrane</keyword>
<accession>A0AA46TE78</accession>
<proteinExistence type="predicted"/>
<feature type="transmembrane region" description="Helical" evidence="1">
    <location>
        <begin position="83"/>
        <end position="101"/>
    </location>
</feature>
<dbReference type="EMBL" id="OP413839">
    <property type="protein sequence ID" value="UYL64915.1"/>
    <property type="molecule type" value="Genomic_DNA"/>
</dbReference>
<evidence type="ECO:0000313" key="3">
    <source>
        <dbReference type="Proteomes" id="UP001156272"/>
    </source>
</evidence>
<protein>
    <submittedName>
        <fullName evidence="2">Uncharacterized protein</fullName>
    </submittedName>
</protein>
<sequence>MIWLLCFTAILLKIVDALTTYIAGTISPYFQELNPFMTQLHLKYGVANTLPYAINIICPSVAVVCMTVWGVLSSHKHRLIEPITYYGLFVINIGGAYIAWWNTIQLLLFGG</sequence>
<keyword evidence="3" id="KW-1185">Reference proteome</keyword>
<organism evidence="2 3">
    <name type="scientific">Methanophagales virus PBV082</name>
    <dbReference type="NCBI Taxonomy" id="3071307"/>
    <lineage>
        <taxon>Viruses</taxon>
        <taxon>Viruses incertae sedis</taxon>
        <taxon>Itzamnaviridae</taxon>
        <taxon>Pletoitzamnavirus</taxon>
        <taxon>Pletoitzamnavirus pescaderoense</taxon>
    </lineage>
</organism>